<feature type="transmembrane region" description="Helical" evidence="10">
    <location>
        <begin position="1402"/>
        <end position="1421"/>
    </location>
</feature>
<dbReference type="GO" id="GO:0016020">
    <property type="term" value="C:membrane"/>
    <property type="evidence" value="ECO:0007669"/>
    <property type="project" value="UniProtKB-SubCell"/>
</dbReference>
<feature type="transmembrane region" description="Helical" evidence="10">
    <location>
        <begin position="364"/>
        <end position="382"/>
    </location>
</feature>
<dbReference type="PANTHER" id="PTHR19229:SF36">
    <property type="entry name" value="ATP-BINDING CASSETTE SUB-FAMILY A MEMBER 2"/>
    <property type="match status" value="1"/>
</dbReference>
<dbReference type="GO" id="GO:0005319">
    <property type="term" value="F:lipid transporter activity"/>
    <property type="evidence" value="ECO:0007669"/>
    <property type="project" value="TreeGrafter"/>
</dbReference>
<feature type="transmembrane region" description="Helical" evidence="10">
    <location>
        <begin position="29"/>
        <end position="47"/>
    </location>
</feature>
<evidence type="ECO:0000256" key="2">
    <source>
        <dbReference type="ARBA" id="ARBA00008869"/>
    </source>
</evidence>
<keyword evidence="5" id="KW-0677">Repeat</keyword>
<feature type="domain" description="ABC transporter" evidence="11">
    <location>
        <begin position="1482"/>
        <end position="1713"/>
    </location>
</feature>
<evidence type="ECO:0000256" key="9">
    <source>
        <dbReference type="ARBA" id="ARBA00023136"/>
    </source>
</evidence>
<keyword evidence="13" id="KW-1185">Reference proteome</keyword>
<dbReference type="Pfam" id="PF12698">
    <property type="entry name" value="ABC2_membrane_3"/>
    <property type="match status" value="1"/>
</dbReference>
<dbReference type="GO" id="GO:0005524">
    <property type="term" value="F:ATP binding"/>
    <property type="evidence" value="ECO:0007669"/>
    <property type="project" value="UniProtKB-KW"/>
</dbReference>
<feature type="domain" description="ABC transporter" evidence="11">
    <location>
        <begin position="477"/>
        <end position="719"/>
    </location>
</feature>
<keyword evidence="6" id="KW-0547">Nucleotide-binding</keyword>
<dbReference type="SMART" id="SM00382">
    <property type="entry name" value="AAA"/>
    <property type="match status" value="2"/>
</dbReference>
<evidence type="ECO:0000256" key="6">
    <source>
        <dbReference type="ARBA" id="ARBA00022741"/>
    </source>
</evidence>
<evidence type="ECO:0000313" key="13">
    <source>
        <dbReference type="Proteomes" id="UP001211065"/>
    </source>
</evidence>
<proteinExistence type="inferred from homology"/>
<evidence type="ECO:0000256" key="7">
    <source>
        <dbReference type="ARBA" id="ARBA00022840"/>
    </source>
</evidence>
<evidence type="ECO:0000256" key="3">
    <source>
        <dbReference type="ARBA" id="ARBA00022448"/>
    </source>
</evidence>
<comment type="subcellular location">
    <subcellularLocation>
        <location evidence="1">Membrane</location>
        <topology evidence="1">Multi-pass membrane protein</topology>
    </subcellularLocation>
</comment>
<reference evidence="12" key="1">
    <citation type="submission" date="2020-05" db="EMBL/GenBank/DDBJ databases">
        <title>Phylogenomic resolution of chytrid fungi.</title>
        <authorList>
            <person name="Stajich J.E."/>
            <person name="Amses K."/>
            <person name="Simmons R."/>
            <person name="Seto K."/>
            <person name="Myers J."/>
            <person name="Bonds A."/>
            <person name="Quandt C.A."/>
            <person name="Barry K."/>
            <person name="Liu P."/>
            <person name="Grigoriev I."/>
            <person name="Longcore J.E."/>
            <person name="James T.Y."/>
        </authorList>
    </citation>
    <scope>NUCLEOTIDE SEQUENCE</scope>
    <source>
        <strain evidence="12">JEL0476</strain>
    </source>
</reference>
<keyword evidence="4 10" id="KW-0812">Transmembrane</keyword>
<keyword evidence="7" id="KW-0067">ATP-binding</keyword>
<feature type="transmembrane region" description="Helical" evidence="10">
    <location>
        <begin position="876"/>
        <end position="896"/>
    </location>
</feature>
<dbReference type="CDD" id="cd03263">
    <property type="entry name" value="ABC_subfamily_A"/>
    <property type="match status" value="2"/>
</dbReference>
<dbReference type="FunFam" id="3.40.50.300:FF:000335">
    <property type="entry name" value="ATP binding cassette subfamily A member 5"/>
    <property type="match status" value="1"/>
</dbReference>
<dbReference type="InterPro" id="IPR003439">
    <property type="entry name" value="ABC_transporter-like_ATP-bd"/>
</dbReference>
<protein>
    <recommendedName>
        <fullName evidence="11">ABC transporter domain-containing protein</fullName>
    </recommendedName>
</protein>
<dbReference type="Proteomes" id="UP001211065">
    <property type="component" value="Unassembled WGS sequence"/>
</dbReference>
<keyword evidence="3" id="KW-0813">Transport</keyword>
<organism evidence="12 13">
    <name type="scientific">Clydaea vesicula</name>
    <dbReference type="NCBI Taxonomy" id="447962"/>
    <lineage>
        <taxon>Eukaryota</taxon>
        <taxon>Fungi</taxon>
        <taxon>Fungi incertae sedis</taxon>
        <taxon>Chytridiomycota</taxon>
        <taxon>Chytridiomycota incertae sedis</taxon>
        <taxon>Chytridiomycetes</taxon>
        <taxon>Lobulomycetales</taxon>
        <taxon>Lobulomycetaceae</taxon>
        <taxon>Clydaea</taxon>
    </lineage>
</organism>
<dbReference type="PROSITE" id="PS00211">
    <property type="entry name" value="ABC_TRANSPORTER_1"/>
    <property type="match status" value="2"/>
</dbReference>
<dbReference type="InterPro" id="IPR026082">
    <property type="entry name" value="ABCA"/>
</dbReference>
<feature type="transmembrane region" description="Helical" evidence="10">
    <location>
        <begin position="428"/>
        <end position="450"/>
    </location>
</feature>
<evidence type="ECO:0000259" key="11">
    <source>
        <dbReference type="PROSITE" id="PS50893"/>
    </source>
</evidence>
<feature type="transmembrane region" description="Helical" evidence="10">
    <location>
        <begin position="334"/>
        <end position="357"/>
    </location>
</feature>
<feature type="transmembrane region" description="Helical" evidence="10">
    <location>
        <begin position="250"/>
        <end position="270"/>
    </location>
</feature>
<evidence type="ECO:0000256" key="1">
    <source>
        <dbReference type="ARBA" id="ARBA00004141"/>
    </source>
</evidence>
<dbReference type="InterPro" id="IPR013525">
    <property type="entry name" value="ABC2_TM"/>
</dbReference>
<dbReference type="GO" id="GO:0016887">
    <property type="term" value="F:ATP hydrolysis activity"/>
    <property type="evidence" value="ECO:0007669"/>
    <property type="project" value="InterPro"/>
</dbReference>
<feature type="transmembrane region" description="Helical" evidence="10">
    <location>
        <begin position="1232"/>
        <end position="1255"/>
    </location>
</feature>
<feature type="transmembrane region" description="Helical" evidence="10">
    <location>
        <begin position="291"/>
        <end position="322"/>
    </location>
</feature>
<feature type="transmembrane region" description="Helical" evidence="10">
    <location>
        <begin position="1276"/>
        <end position="1301"/>
    </location>
</feature>
<gene>
    <name evidence="12" type="ORF">HK099_003033</name>
</gene>
<comment type="caution">
    <text evidence="12">The sequence shown here is derived from an EMBL/GenBank/DDBJ whole genome shotgun (WGS) entry which is preliminary data.</text>
</comment>
<accession>A0AAD5XWI8</accession>
<evidence type="ECO:0000313" key="12">
    <source>
        <dbReference type="EMBL" id="KAJ3221849.1"/>
    </source>
</evidence>
<evidence type="ECO:0000256" key="8">
    <source>
        <dbReference type="ARBA" id="ARBA00022989"/>
    </source>
</evidence>
<dbReference type="InterPro" id="IPR027417">
    <property type="entry name" value="P-loop_NTPase"/>
</dbReference>
<evidence type="ECO:0000256" key="4">
    <source>
        <dbReference type="ARBA" id="ARBA00022692"/>
    </source>
</evidence>
<dbReference type="SUPFAM" id="SSF52540">
    <property type="entry name" value="P-loop containing nucleoside triphosphate hydrolases"/>
    <property type="match status" value="2"/>
</dbReference>
<evidence type="ECO:0000256" key="5">
    <source>
        <dbReference type="ARBA" id="ARBA00022737"/>
    </source>
</evidence>
<dbReference type="InterPro" id="IPR017871">
    <property type="entry name" value="ABC_transporter-like_CS"/>
</dbReference>
<dbReference type="InterPro" id="IPR003593">
    <property type="entry name" value="AAA+_ATPase"/>
</dbReference>
<sequence length="1848" mass="208332">MIIKNQLWKNQFNTLLGKCFRLLSQKPKFILFVVLFPILAPLLSIYLPNGPVYDTTLNSESYVKSVELTFQSQSTLFYFAPNDKKHLDIMKTFSLEQGLDFNKNVKGFSNYNDMISSIIENYDHVKVQDIFRAVDFQSENLNFNQTRYNLWKYEYNARSKEYSNLFSDAKVELGLNQAIILTLKGSNVTARSNLNSKVNWVLPVEKPLYIDNEIRREYDNVTRSLDWKLKSSKGEKSVYVVPIYSFRNPMLTIFFPLVFTPLFILAFAIVEEEKSSKIFETINRMGLYGSAYWLSHALSLLPIAFLASVTFSLSSFVVTVLFPQTFLAQVNIGVVFLIGFSCALSFLSLGLLFGSYIDGEGAKVVFIILVIGMFLTTVPNELNDNIISQFGWSQFLNVANLPALPSHIAQKYPTYAQSRNSNPPTLTFIFYNIIIAILYIFFANCVSHGFNYKVLVNKFKTSKTAEVEVVEEDINGIEIKNLTKFYNVSAFTTEVAGSPAVDNLSLNLKEGVVYGLLGHNGSGKTTTLSILSGKIKQTSGTAKIFGYDVKKDMQKIGMIMGVCPQTDILFENLTALQNVTFFAKFRGVKLNPGQTYEDYAKNKLNDVQLLGSANKMVYGFSGGMKRRLSLIISTIGDNLKVLFLDEPTTGLDPLSCRRVWDLIKSIAKDKIIVLTTHSMEEANYLCEVITILEHGKTRATGTPSALKSIYGKGYQISLVDSNLDRKDENSLKKLALSYIPDCSILSDSTFALTIGVSKNDNDQLKSFLTMLQGQSRIKWSISNSTLEEVFLTLAPESITNTSDEDITEVDTIGNVSKDNSSSKHTLEVDENNSVIEVNDTKVKSDIGSKNRFLNQLKGIFAKNIILSGFHVRRVRVYMVFFWIFLNIFVATPYNIIMNVVFDDKDCLINFRCGYQLPPADIQGCDIFYKNDDYGPDYMCGKENYLARIRNISTEVEEDIVDDWKKSGFTYYRQPGGSPDQGYPFKFAGYIDPLEPGYSVNLETQIEEPGLFDSDGASEFLASQKILYADSQLEGDLKFADLFSQQNYNFEAANGREIENVLRSKLSTLTSKKVIPIAGNPCAINGETPYFTEYTEFWKNLQETYPKHALKFNELNNSTGRFSVDFFLYATKNLRGDKSYPHVYINDPSNQYICLSAGKHFNNKLNISPFVNAVSNGVLKRMLGYNSTDVKAYEEAYLNSSVVTTDPFIHSQVKKFPLIFTSENEVKLNDYGFIWLMIMIFLSTTWTFPQFFYILVLEKRNFRDLFRIQSLSPINYWLINFLYGFGYILANCLSTCIILILSLLPPYVVLDLNIWIIIPAYINWAYAVTCFSIFYAATFNKNSVTIFIVFVLFVFKIIGAVSIQRFVSGLPIIYLSLIPPISFMSALKISYTSGSFKEASLHMLMGFLGSTFLLITGLYLHLTQPSKLGFVYFKPFSNLFKSKSRTLNKNGGEATDVIIDSDVLEEKNFVAKSLGKIDETSAIKIANLRKSYGKKVIISDLSINFKFGETFGLLGPNGAGKSTMISCFTGLTDYNEGTIEFAGNTIKNSKNLQELVGFCPQFDTLYSSLTIEEHIMFYGRIRGIDENHLAAKCKEVAMELGLYRDHYKKLSSNLSGGMQRRLSIAIALISSPKILVLDEPSAGLDPATKRSLWAVIDKLGDGEKRSIILTTHSMEEADALSSRVGILVNGELKALGNQIHLKEKFGSGLKLSLQVEIKLVKDKNTFKEEELNNLEKEKLAIIDTEVQKKISPKSKRITNNLKNDVLENLKKQFNVNLEKYEGLNIGEVFAWTAEVEYLIPKEEDVSKIFVNLESELSTLGVVDWALNESTLEDVFVEVVNPTKNLTLED</sequence>
<keyword evidence="8 10" id="KW-1133">Transmembrane helix</keyword>
<dbReference type="Gene3D" id="3.40.50.300">
    <property type="entry name" value="P-loop containing nucleotide triphosphate hydrolases"/>
    <property type="match status" value="2"/>
</dbReference>
<comment type="similarity">
    <text evidence="2">Belongs to the ABC transporter superfamily. ABCA family.</text>
</comment>
<dbReference type="PROSITE" id="PS50893">
    <property type="entry name" value="ABC_TRANSPORTER_2"/>
    <property type="match status" value="2"/>
</dbReference>
<dbReference type="Pfam" id="PF00005">
    <property type="entry name" value="ABC_tran"/>
    <property type="match status" value="2"/>
</dbReference>
<keyword evidence="9 10" id="KW-0472">Membrane</keyword>
<evidence type="ECO:0000256" key="10">
    <source>
        <dbReference type="SAM" id="Phobius"/>
    </source>
</evidence>
<feature type="transmembrane region" description="Helical" evidence="10">
    <location>
        <begin position="1313"/>
        <end position="1336"/>
    </location>
</feature>
<feature type="transmembrane region" description="Helical" evidence="10">
    <location>
        <begin position="1371"/>
        <end position="1390"/>
    </location>
</feature>
<dbReference type="EMBL" id="JADGJW010000205">
    <property type="protein sequence ID" value="KAJ3221849.1"/>
    <property type="molecule type" value="Genomic_DNA"/>
</dbReference>
<dbReference type="GO" id="GO:0140359">
    <property type="term" value="F:ABC-type transporter activity"/>
    <property type="evidence" value="ECO:0007669"/>
    <property type="project" value="InterPro"/>
</dbReference>
<name>A0AAD5XWI8_9FUNG</name>
<feature type="transmembrane region" description="Helical" evidence="10">
    <location>
        <begin position="1343"/>
        <end position="1365"/>
    </location>
</feature>
<dbReference type="PANTHER" id="PTHR19229">
    <property type="entry name" value="ATP-BINDING CASSETTE TRANSPORTER SUBFAMILY A ABCA"/>
    <property type="match status" value="1"/>
</dbReference>